<protein>
    <submittedName>
        <fullName evidence="1">Uncharacterized protein</fullName>
    </submittedName>
</protein>
<dbReference type="Pfam" id="PF20706">
    <property type="entry name" value="GT4-conflict"/>
    <property type="match status" value="1"/>
</dbReference>
<dbReference type="PANTHER" id="PTHR45947:SF3">
    <property type="entry name" value="SULFOQUINOVOSYL TRANSFERASE SQD2"/>
    <property type="match status" value="1"/>
</dbReference>
<comment type="caution">
    <text evidence="1">The sequence shown here is derived from an EMBL/GenBank/DDBJ whole genome shotgun (WGS) entry which is preliminary data.</text>
</comment>
<evidence type="ECO:0000313" key="2">
    <source>
        <dbReference type="Proteomes" id="UP000216361"/>
    </source>
</evidence>
<dbReference type="AlphaFoldDB" id="A0A255XPM1"/>
<evidence type="ECO:0000313" key="1">
    <source>
        <dbReference type="EMBL" id="OYQ18909.1"/>
    </source>
</evidence>
<dbReference type="Proteomes" id="UP000216361">
    <property type="component" value="Unassembled WGS sequence"/>
</dbReference>
<dbReference type="RefSeq" id="WP_094409173.1">
    <property type="nucleotide sequence ID" value="NZ_BMJZ01000001.1"/>
</dbReference>
<dbReference type="CDD" id="cd03801">
    <property type="entry name" value="GT4_PimA-like"/>
    <property type="match status" value="1"/>
</dbReference>
<organism evidence="1 2">
    <name type="scientific">Elstera cyanobacteriorum</name>
    <dbReference type="NCBI Taxonomy" id="2022747"/>
    <lineage>
        <taxon>Bacteria</taxon>
        <taxon>Pseudomonadati</taxon>
        <taxon>Pseudomonadota</taxon>
        <taxon>Alphaproteobacteria</taxon>
        <taxon>Rhodospirillales</taxon>
        <taxon>Rhodospirillaceae</taxon>
        <taxon>Elstera</taxon>
    </lineage>
</organism>
<dbReference type="EMBL" id="NOXS01000032">
    <property type="protein sequence ID" value="OYQ18909.1"/>
    <property type="molecule type" value="Genomic_DNA"/>
</dbReference>
<dbReference type="InterPro" id="IPR050194">
    <property type="entry name" value="Glycosyltransferase_grp1"/>
</dbReference>
<name>A0A255XPM1_9PROT</name>
<gene>
    <name evidence="1" type="ORF">CHR90_11725</name>
</gene>
<keyword evidence="2" id="KW-1185">Reference proteome</keyword>
<dbReference type="SUPFAM" id="SSF53756">
    <property type="entry name" value="UDP-Glycosyltransferase/glycogen phosphorylase"/>
    <property type="match status" value="1"/>
</dbReference>
<dbReference type="Gene3D" id="3.40.50.2000">
    <property type="entry name" value="Glycogen Phosphorylase B"/>
    <property type="match status" value="1"/>
</dbReference>
<dbReference type="GO" id="GO:0016757">
    <property type="term" value="F:glycosyltransferase activity"/>
    <property type="evidence" value="ECO:0007669"/>
    <property type="project" value="TreeGrafter"/>
</dbReference>
<dbReference type="OrthoDB" id="9781738at2"/>
<proteinExistence type="predicted"/>
<accession>A0A255XPM1</accession>
<sequence>MELGLAWPLSTQTGWGQVGFNMALQMLRLGSVRPLLLEPPEDLAIHGLHLWTLLPLELERRTRTDGVNGKGADWPFPVMHPLGNHFGGTGSRHRHRGAKNIGRMVFEDTELTAADRRDIPAYDCFLTPSRWNADLLTAAGVPDVRMVHEGIDDSIFFPAPRQGLCPGRFIVFSGGKLEFRKGQDIVVAAFKIFQRRHPEALLAVNWQNFWPQLAADIHLAGNVQTAPGLDQNGRLALGDWLIREGLPEDSFVDLGMIPHHMMAQVMREAHVAVFPNRAEGATNLVALECMAVNVPVILSANTGHLDLMMGSEPTCHALTHQSRVKTAPGMAGLDGWGESSVEDVVQALEKIYTDTGYARSIARNGTELAQSRSWQNQTKLVLDSLADLLD</sequence>
<reference evidence="1 2" key="1">
    <citation type="submission" date="2017-07" db="EMBL/GenBank/DDBJ databases">
        <title>Elstera cyanobacteriorum sp. nov., a novel bacterium isolated from cyanobacterial aggregates in a eutrophic lake.</title>
        <authorList>
            <person name="Cai H."/>
        </authorList>
    </citation>
    <scope>NUCLEOTIDE SEQUENCE [LARGE SCALE GENOMIC DNA]</scope>
    <source>
        <strain evidence="1 2">TH019</strain>
    </source>
</reference>
<dbReference type="PANTHER" id="PTHR45947">
    <property type="entry name" value="SULFOQUINOVOSYL TRANSFERASE SQD2"/>
    <property type="match status" value="1"/>
</dbReference>